<comment type="caution">
    <text evidence="2">The sequence shown here is derived from an EMBL/GenBank/DDBJ whole genome shotgun (WGS) entry which is preliminary data.</text>
</comment>
<organism evidence="2 3">
    <name type="scientific">Batillaria attramentaria</name>
    <dbReference type="NCBI Taxonomy" id="370345"/>
    <lineage>
        <taxon>Eukaryota</taxon>
        <taxon>Metazoa</taxon>
        <taxon>Spiralia</taxon>
        <taxon>Lophotrochozoa</taxon>
        <taxon>Mollusca</taxon>
        <taxon>Gastropoda</taxon>
        <taxon>Caenogastropoda</taxon>
        <taxon>Sorbeoconcha</taxon>
        <taxon>Cerithioidea</taxon>
        <taxon>Batillariidae</taxon>
        <taxon>Batillaria</taxon>
    </lineage>
</organism>
<feature type="region of interest" description="Disordered" evidence="1">
    <location>
        <begin position="87"/>
        <end position="108"/>
    </location>
</feature>
<evidence type="ECO:0000313" key="2">
    <source>
        <dbReference type="EMBL" id="KAK7477214.1"/>
    </source>
</evidence>
<dbReference type="EMBL" id="JACVVK020000355">
    <property type="protein sequence ID" value="KAK7477214.1"/>
    <property type="molecule type" value="Genomic_DNA"/>
</dbReference>
<keyword evidence="3" id="KW-1185">Reference proteome</keyword>
<sequence length="473" mass="51331">MSKTTAEYSLASSLTETYGAMSEETAEYLSASSLTETSGVTNVSTAEYSLIYSLIDTSGVVRLVTQPDVMTVMPSFSVESVFVDKTTSRLMSSDPPDTSTPQENNSARLEATSGISTVLDTRSPSLSLPTDINTLLPVFTPQTSWLVPKTSDSSFIGKPQETVSADDKLKHSTSAATSVRSESSAANGPTKETTDSSFIEIPQETVSADDKLGLSTSLITSTRSESSRAHETITEKERLLETWTPVLTSTPEQISTTPPDVASLGTGRPFEITSLPVSGSPLDFSSPSKTVTFSESVRRTSLIVNASQMEVSHGEVGSEPLSSASVHPAKAQSDLETGFEMSMFTMYASHDTAGTSLLSESNERLDNTRLTFARSLTAMSESPSVLDERLDRTQITSTSSRMARSESPSALDERLDTTRLTFASSRTAGSESPSSIRQITQHDDHICQFTYCWVRIRRRTRQHNVLIRQFPYC</sequence>
<evidence type="ECO:0000313" key="3">
    <source>
        <dbReference type="Proteomes" id="UP001519460"/>
    </source>
</evidence>
<accession>A0ABD0JQG3</accession>
<proteinExistence type="predicted"/>
<protein>
    <submittedName>
        <fullName evidence="2">Uncharacterized protein</fullName>
    </submittedName>
</protein>
<gene>
    <name evidence="2" type="ORF">BaRGS_00031525</name>
</gene>
<feature type="region of interest" description="Disordered" evidence="1">
    <location>
        <begin position="150"/>
        <end position="199"/>
    </location>
</feature>
<dbReference type="AlphaFoldDB" id="A0ABD0JQG3"/>
<reference evidence="2 3" key="1">
    <citation type="journal article" date="2023" name="Sci. Data">
        <title>Genome assembly of the Korean intertidal mud-creeper Batillaria attramentaria.</title>
        <authorList>
            <person name="Patra A.K."/>
            <person name="Ho P.T."/>
            <person name="Jun S."/>
            <person name="Lee S.J."/>
            <person name="Kim Y."/>
            <person name="Won Y.J."/>
        </authorList>
    </citation>
    <scope>NUCLEOTIDE SEQUENCE [LARGE SCALE GENOMIC DNA]</scope>
    <source>
        <strain evidence="2">Wonlab-2016</strain>
    </source>
</reference>
<feature type="compositionally biased region" description="Polar residues" evidence="1">
    <location>
        <begin position="172"/>
        <end position="197"/>
    </location>
</feature>
<dbReference type="Proteomes" id="UP001519460">
    <property type="component" value="Unassembled WGS sequence"/>
</dbReference>
<name>A0ABD0JQG3_9CAEN</name>
<feature type="compositionally biased region" description="Polar residues" evidence="1">
    <location>
        <begin position="88"/>
        <end position="108"/>
    </location>
</feature>
<evidence type="ECO:0000256" key="1">
    <source>
        <dbReference type="SAM" id="MobiDB-lite"/>
    </source>
</evidence>